<protein>
    <submittedName>
        <fullName evidence="2">Uncharacterized protein</fullName>
    </submittedName>
</protein>
<organism evidence="2 3">
    <name type="scientific">Apiospora rasikravindrae</name>
    <dbReference type="NCBI Taxonomy" id="990691"/>
    <lineage>
        <taxon>Eukaryota</taxon>
        <taxon>Fungi</taxon>
        <taxon>Dikarya</taxon>
        <taxon>Ascomycota</taxon>
        <taxon>Pezizomycotina</taxon>
        <taxon>Sordariomycetes</taxon>
        <taxon>Xylariomycetidae</taxon>
        <taxon>Amphisphaeriales</taxon>
        <taxon>Apiosporaceae</taxon>
        <taxon>Apiospora</taxon>
    </lineage>
</organism>
<gene>
    <name evidence="2" type="ORF">PG993_004563</name>
</gene>
<feature type="region of interest" description="Disordered" evidence="1">
    <location>
        <begin position="461"/>
        <end position="482"/>
    </location>
</feature>
<feature type="compositionally biased region" description="Basic residues" evidence="1">
    <location>
        <begin position="282"/>
        <end position="293"/>
    </location>
</feature>
<dbReference type="EMBL" id="JAQQWK010000003">
    <property type="protein sequence ID" value="KAK8044539.1"/>
    <property type="molecule type" value="Genomic_DNA"/>
</dbReference>
<evidence type="ECO:0000256" key="1">
    <source>
        <dbReference type="SAM" id="MobiDB-lite"/>
    </source>
</evidence>
<feature type="region of interest" description="Disordered" evidence="1">
    <location>
        <begin position="115"/>
        <end position="152"/>
    </location>
</feature>
<feature type="compositionally biased region" description="Basic and acidic residues" evidence="1">
    <location>
        <begin position="467"/>
        <end position="482"/>
    </location>
</feature>
<feature type="region of interest" description="Disordered" evidence="1">
    <location>
        <begin position="278"/>
        <end position="305"/>
    </location>
</feature>
<accession>A0ABR1TFL3</accession>
<keyword evidence="3" id="KW-1185">Reference proteome</keyword>
<evidence type="ECO:0000313" key="2">
    <source>
        <dbReference type="EMBL" id="KAK8044539.1"/>
    </source>
</evidence>
<sequence length="482" mass="54790">MISQFRSRYGEAYQLLEAKIRAMVKEDINKKAKQSFDVIQRSRSAIREHFNLINKEVESVINKRTEYAALLDSRALPAEIAESEFAEAINPLFEYIAGEWTQESSYLKLSTSWMSEARTPPSNPPQQAETRKTRSTPNTNNQAVQDAGNSQHQTKISTNVHMLPLLEEKTHQLSRGILHKICERPRVQCSELTNKAYVFEWPGSNGIYCAIKCWPCNVLNTSNPLAEKTSLAVGNHWRSTHLEYKEYGLKKLYWEIMSQYTYRVEGVTPEWLQRNNDDIKLKNHKRGQKRKQRQGQNPAERPCSPILISPQIYNSVTARNQGPGESYDDTQGSVYSAIPLTRPTLTERNAYTGFSHASSVGDRDGSIHREPLAWSLRSASTFDNSHTRSINREQDPVFKYTFGSLQKAPWSHVGHDHVRNYNDVIAGYGDGEEGEDQDDDMEEDCSDDVIFIRENVIGPTVQGAEPESFKAARDIRADPGSE</sequence>
<proteinExistence type="predicted"/>
<name>A0ABR1TFL3_9PEZI</name>
<reference evidence="2 3" key="1">
    <citation type="submission" date="2023-01" db="EMBL/GenBank/DDBJ databases">
        <title>Analysis of 21 Apiospora genomes using comparative genomics revels a genus with tremendous synthesis potential of carbohydrate active enzymes and secondary metabolites.</title>
        <authorList>
            <person name="Sorensen T."/>
        </authorList>
    </citation>
    <scope>NUCLEOTIDE SEQUENCE [LARGE SCALE GENOMIC DNA]</scope>
    <source>
        <strain evidence="2 3">CBS 33761</strain>
    </source>
</reference>
<evidence type="ECO:0000313" key="3">
    <source>
        <dbReference type="Proteomes" id="UP001444661"/>
    </source>
</evidence>
<feature type="compositionally biased region" description="Polar residues" evidence="1">
    <location>
        <begin position="135"/>
        <end position="152"/>
    </location>
</feature>
<comment type="caution">
    <text evidence="2">The sequence shown here is derived from an EMBL/GenBank/DDBJ whole genome shotgun (WGS) entry which is preliminary data.</text>
</comment>
<dbReference type="Proteomes" id="UP001444661">
    <property type="component" value="Unassembled WGS sequence"/>
</dbReference>